<organism evidence="2 3">
    <name type="scientific">Vibrio hippocampi</name>
    <dbReference type="NCBI Taxonomy" id="654686"/>
    <lineage>
        <taxon>Bacteria</taxon>
        <taxon>Pseudomonadati</taxon>
        <taxon>Pseudomonadota</taxon>
        <taxon>Gammaproteobacteria</taxon>
        <taxon>Vibrionales</taxon>
        <taxon>Vibrionaceae</taxon>
        <taxon>Vibrio</taxon>
    </lineage>
</organism>
<gene>
    <name evidence="2" type="ORF">VHP8226_03597</name>
</gene>
<keyword evidence="1" id="KW-0472">Membrane</keyword>
<evidence type="ECO:0000313" key="3">
    <source>
        <dbReference type="Proteomes" id="UP000838160"/>
    </source>
</evidence>
<dbReference type="Proteomes" id="UP000838160">
    <property type="component" value="Unassembled WGS sequence"/>
</dbReference>
<sequence length="81" mass="9273">MELAIYISEKVALCIGVMAIVSSLVMYGRRSQDWKGIATMFYKRIPLTTNEYKYYRLGISLLLIAVILKIGFAVFWPAYSL</sequence>
<proteinExistence type="predicted"/>
<evidence type="ECO:0000256" key="1">
    <source>
        <dbReference type="SAM" id="Phobius"/>
    </source>
</evidence>
<name>A0ABN8DP58_9VIBR</name>
<dbReference type="EMBL" id="CAKLCM010000003">
    <property type="protein sequence ID" value="CAH0529841.1"/>
    <property type="molecule type" value="Genomic_DNA"/>
</dbReference>
<feature type="transmembrane region" description="Helical" evidence="1">
    <location>
        <begin position="6"/>
        <end position="27"/>
    </location>
</feature>
<keyword evidence="3" id="KW-1185">Reference proteome</keyword>
<reference evidence="2" key="1">
    <citation type="submission" date="2021-12" db="EMBL/GenBank/DDBJ databases">
        <authorList>
            <person name="Rodrigo-Torres L."/>
            <person name="Arahal R. D."/>
            <person name="Lucena T."/>
        </authorList>
    </citation>
    <scope>NUCLEOTIDE SEQUENCE</scope>
    <source>
        <strain evidence="2">CECT 8226</strain>
    </source>
</reference>
<protein>
    <submittedName>
        <fullName evidence="2">Uncharacterized protein</fullName>
    </submittedName>
</protein>
<keyword evidence="1" id="KW-0812">Transmembrane</keyword>
<accession>A0ABN8DP58</accession>
<comment type="caution">
    <text evidence="2">The sequence shown here is derived from an EMBL/GenBank/DDBJ whole genome shotgun (WGS) entry which is preliminary data.</text>
</comment>
<evidence type="ECO:0000313" key="2">
    <source>
        <dbReference type="EMBL" id="CAH0529841.1"/>
    </source>
</evidence>
<keyword evidence="1" id="KW-1133">Transmembrane helix</keyword>
<dbReference type="RefSeq" id="WP_237486403.1">
    <property type="nucleotide sequence ID" value="NZ_CAKLCM010000003.1"/>
</dbReference>
<feature type="transmembrane region" description="Helical" evidence="1">
    <location>
        <begin position="54"/>
        <end position="79"/>
    </location>
</feature>